<protein>
    <recommendedName>
        <fullName evidence="12">ABC transporter permease</fullName>
    </recommendedName>
</protein>
<accession>A0A1F7KZP1</accession>
<dbReference type="Pfam" id="PF12704">
    <property type="entry name" value="MacB_PCD"/>
    <property type="match status" value="1"/>
</dbReference>
<dbReference type="Pfam" id="PF02687">
    <property type="entry name" value="FtsX"/>
    <property type="match status" value="1"/>
</dbReference>
<organism evidence="10 11">
    <name type="scientific">Candidatus Roizmanbacteria bacterium RIFOXYD1_FULL_38_12</name>
    <dbReference type="NCBI Taxonomy" id="1802093"/>
    <lineage>
        <taxon>Bacteria</taxon>
        <taxon>Candidatus Roizmaniibacteriota</taxon>
    </lineage>
</organism>
<evidence type="ECO:0000256" key="4">
    <source>
        <dbReference type="ARBA" id="ARBA00022989"/>
    </source>
</evidence>
<sequence>MNNITVVRKLFRLSWNALMANPMRSFLTTLGIIIGSLTIIIVVALGEGAKKNIEQQYSSMSVTTILINAPSTVDGAASKLSYTDVEPIKQLPSIETAIPQLSGRVQIQYDGQSSNLSVLGTTPNIQQLASLKLTKGRFFTEEENDTHEKVAVIGAIVAEELFGNRNADVIGKTITVGKKEFEVIGLLEYKGGSVGPTTIDDSIFTPYSSTYRYVLGINGRFNMNAQAKDVKLISQAVDEISKSLRETHKLKPGMNDDFRVRDMGTTVSAAVNSSRTMSVLLASVGIVVLLVGGIGIMNIMYVTVTERTKEIGIRKAIGAQSEYILFQFLFEAFILSLVGFLIGCILSFGVYFLLNNLEVSVVLVWWSYVLSFFTTVSIGIFFGWYPAHKAASLNPIDALRYE</sequence>
<dbReference type="InterPro" id="IPR003838">
    <property type="entry name" value="ABC3_permease_C"/>
</dbReference>
<feature type="domain" description="ABC3 transporter permease C-terminal" evidence="8">
    <location>
        <begin position="283"/>
        <end position="395"/>
    </location>
</feature>
<feature type="transmembrane region" description="Helical" evidence="7">
    <location>
        <begin position="365"/>
        <end position="385"/>
    </location>
</feature>
<dbReference type="PANTHER" id="PTHR30572">
    <property type="entry name" value="MEMBRANE COMPONENT OF TRANSPORTER-RELATED"/>
    <property type="match status" value="1"/>
</dbReference>
<evidence type="ECO:0000259" key="8">
    <source>
        <dbReference type="Pfam" id="PF02687"/>
    </source>
</evidence>
<gene>
    <name evidence="10" type="ORF">A3K52_00645</name>
</gene>
<comment type="similarity">
    <text evidence="6">Belongs to the ABC-4 integral membrane protein family.</text>
</comment>
<evidence type="ECO:0000256" key="7">
    <source>
        <dbReference type="SAM" id="Phobius"/>
    </source>
</evidence>
<evidence type="ECO:0000256" key="5">
    <source>
        <dbReference type="ARBA" id="ARBA00023136"/>
    </source>
</evidence>
<dbReference type="AlphaFoldDB" id="A0A1F7KZP1"/>
<keyword evidence="5 7" id="KW-0472">Membrane</keyword>
<evidence type="ECO:0000256" key="1">
    <source>
        <dbReference type="ARBA" id="ARBA00004651"/>
    </source>
</evidence>
<name>A0A1F7KZP1_9BACT</name>
<dbReference type="EMBL" id="MGBR01000001">
    <property type="protein sequence ID" value="OGK73291.1"/>
    <property type="molecule type" value="Genomic_DNA"/>
</dbReference>
<keyword evidence="3 7" id="KW-0812">Transmembrane</keyword>
<dbReference type="GO" id="GO:0022857">
    <property type="term" value="F:transmembrane transporter activity"/>
    <property type="evidence" value="ECO:0007669"/>
    <property type="project" value="TreeGrafter"/>
</dbReference>
<feature type="domain" description="MacB-like periplasmic core" evidence="9">
    <location>
        <begin position="25"/>
        <end position="241"/>
    </location>
</feature>
<evidence type="ECO:0000313" key="10">
    <source>
        <dbReference type="EMBL" id="OGK73291.1"/>
    </source>
</evidence>
<evidence type="ECO:0008006" key="12">
    <source>
        <dbReference type="Google" id="ProtNLM"/>
    </source>
</evidence>
<dbReference type="InterPro" id="IPR050250">
    <property type="entry name" value="Macrolide_Exporter_MacB"/>
</dbReference>
<evidence type="ECO:0000256" key="2">
    <source>
        <dbReference type="ARBA" id="ARBA00022475"/>
    </source>
</evidence>
<feature type="transmembrane region" description="Helical" evidence="7">
    <location>
        <begin position="26"/>
        <end position="46"/>
    </location>
</feature>
<keyword evidence="4 7" id="KW-1133">Transmembrane helix</keyword>
<reference evidence="10 11" key="1">
    <citation type="journal article" date="2016" name="Nat. Commun.">
        <title>Thousands of microbial genomes shed light on interconnected biogeochemical processes in an aquifer system.</title>
        <authorList>
            <person name="Anantharaman K."/>
            <person name="Brown C.T."/>
            <person name="Hug L.A."/>
            <person name="Sharon I."/>
            <person name="Castelle C.J."/>
            <person name="Probst A.J."/>
            <person name="Thomas B.C."/>
            <person name="Singh A."/>
            <person name="Wilkins M.J."/>
            <person name="Karaoz U."/>
            <person name="Brodie E.L."/>
            <person name="Williams K.H."/>
            <person name="Hubbard S.S."/>
            <person name="Banfield J.F."/>
        </authorList>
    </citation>
    <scope>NUCLEOTIDE SEQUENCE [LARGE SCALE GENOMIC DNA]</scope>
</reference>
<dbReference type="GO" id="GO:0005886">
    <property type="term" value="C:plasma membrane"/>
    <property type="evidence" value="ECO:0007669"/>
    <property type="project" value="UniProtKB-SubCell"/>
</dbReference>
<dbReference type="InterPro" id="IPR025857">
    <property type="entry name" value="MacB_PCD"/>
</dbReference>
<proteinExistence type="inferred from homology"/>
<comment type="subcellular location">
    <subcellularLocation>
        <location evidence="1">Cell membrane</location>
        <topology evidence="1">Multi-pass membrane protein</topology>
    </subcellularLocation>
</comment>
<feature type="transmembrane region" description="Helical" evidence="7">
    <location>
        <begin position="323"/>
        <end position="353"/>
    </location>
</feature>
<keyword evidence="2" id="KW-1003">Cell membrane</keyword>
<evidence type="ECO:0000256" key="3">
    <source>
        <dbReference type="ARBA" id="ARBA00022692"/>
    </source>
</evidence>
<evidence type="ECO:0000313" key="11">
    <source>
        <dbReference type="Proteomes" id="UP000177050"/>
    </source>
</evidence>
<comment type="caution">
    <text evidence="10">The sequence shown here is derived from an EMBL/GenBank/DDBJ whole genome shotgun (WGS) entry which is preliminary data.</text>
</comment>
<dbReference type="PANTHER" id="PTHR30572:SF4">
    <property type="entry name" value="ABC TRANSPORTER PERMEASE YTRF"/>
    <property type="match status" value="1"/>
</dbReference>
<dbReference type="Proteomes" id="UP000177050">
    <property type="component" value="Unassembled WGS sequence"/>
</dbReference>
<evidence type="ECO:0000256" key="6">
    <source>
        <dbReference type="ARBA" id="ARBA00038076"/>
    </source>
</evidence>
<evidence type="ECO:0000259" key="9">
    <source>
        <dbReference type="Pfam" id="PF12704"/>
    </source>
</evidence>
<feature type="transmembrane region" description="Helical" evidence="7">
    <location>
        <begin position="279"/>
        <end position="302"/>
    </location>
</feature>